<feature type="transmembrane region" description="Helical" evidence="1">
    <location>
        <begin position="288"/>
        <end position="308"/>
    </location>
</feature>
<feature type="transmembrane region" description="Helical" evidence="1">
    <location>
        <begin position="205"/>
        <end position="224"/>
    </location>
</feature>
<keyword evidence="4" id="KW-1185">Reference proteome</keyword>
<feature type="transmembrane region" description="Helical" evidence="1">
    <location>
        <begin position="231"/>
        <end position="251"/>
    </location>
</feature>
<evidence type="ECO:0000313" key="3">
    <source>
        <dbReference type="EMBL" id="GMT31802.1"/>
    </source>
</evidence>
<dbReference type="AlphaFoldDB" id="A0AAV5WL92"/>
<feature type="non-terminal residue" evidence="3">
    <location>
        <position position="1"/>
    </location>
</feature>
<keyword evidence="2" id="KW-0732">Signal</keyword>
<keyword evidence="1" id="KW-0472">Membrane</keyword>
<proteinExistence type="predicted"/>
<keyword evidence="1" id="KW-1133">Transmembrane helix</keyword>
<feature type="transmembrane region" description="Helical" evidence="1">
    <location>
        <begin position="257"/>
        <end position="276"/>
    </location>
</feature>
<evidence type="ECO:0000256" key="2">
    <source>
        <dbReference type="SAM" id="SignalP"/>
    </source>
</evidence>
<comment type="caution">
    <text evidence="3">The sequence shown here is derived from an EMBL/GenBank/DDBJ whole genome shotgun (WGS) entry which is preliminary data.</text>
</comment>
<sequence>VPSHSHFFPLLLSSSLSFAEMADAAAPTPAANLDTARTPARPADPVALGNQYKGEFTALADGLRLRGTQVQELVQQQLASTASQAETLKSTIQDVVQDKSDVQTPASAVLPTFMWTTVLTLGASIGFYVGANILGGLIHVFFGGFFTALAALVALPLYAYYTIKAKEAVAGSDVELRQFLLAHALGSGVLLGAGFNSTYFYSEPLAFLTPMVVALVFAYGAPALGSARPTLLGASVGGALGLTLVAGLLIGSLSASYVLLALLYAGIACLTLMFIFKFVKSDSASTHLYMLGYVSAYFYVKALTFFVMGSYEPYITEEPADARK</sequence>
<dbReference type="InterPro" id="IPR008574">
    <property type="entry name" value="Nematodes_ZYG-11_interact"/>
</dbReference>
<evidence type="ECO:0000313" key="4">
    <source>
        <dbReference type="Proteomes" id="UP001432322"/>
    </source>
</evidence>
<feature type="signal peptide" evidence="2">
    <location>
        <begin position="1"/>
        <end position="24"/>
    </location>
</feature>
<keyword evidence="1" id="KW-0812">Transmembrane</keyword>
<evidence type="ECO:0008006" key="5">
    <source>
        <dbReference type="Google" id="ProtNLM"/>
    </source>
</evidence>
<feature type="transmembrane region" description="Helical" evidence="1">
    <location>
        <begin position="108"/>
        <end position="131"/>
    </location>
</feature>
<dbReference type="EMBL" id="BTSY01000006">
    <property type="protein sequence ID" value="GMT31802.1"/>
    <property type="molecule type" value="Genomic_DNA"/>
</dbReference>
<dbReference type="PANTHER" id="PTHR31176">
    <property type="entry name" value="MFS DOMAIN-CONTAINING PROTEIN-RELATED"/>
    <property type="match status" value="1"/>
</dbReference>
<dbReference type="Proteomes" id="UP001432322">
    <property type="component" value="Unassembled WGS sequence"/>
</dbReference>
<evidence type="ECO:0000256" key="1">
    <source>
        <dbReference type="SAM" id="Phobius"/>
    </source>
</evidence>
<accession>A0AAV5WL92</accession>
<dbReference type="PANTHER" id="PTHR31176:SF1">
    <property type="entry name" value="MFS DOMAIN-CONTAINING PROTEIN-RELATED"/>
    <property type="match status" value="1"/>
</dbReference>
<feature type="transmembrane region" description="Helical" evidence="1">
    <location>
        <begin position="179"/>
        <end position="199"/>
    </location>
</feature>
<protein>
    <recommendedName>
        <fullName evidence="5">DUF2339 domain-containing protein</fullName>
    </recommendedName>
</protein>
<organism evidence="3 4">
    <name type="scientific">Pristionchus fissidentatus</name>
    <dbReference type="NCBI Taxonomy" id="1538716"/>
    <lineage>
        <taxon>Eukaryota</taxon>
        <taxon>Metazoa</taxon>
        <taxon>Ecdysozoa</taxon>
        <taxon>Nematoda</taxon>
        <taxon>Chromadorea</taxon>
        <taxon>Rhabditida</taxon>
        <taxon>Rhabditina</taxon>
        <taxon>Diplogasteromorpha</taxon>
        <taxon>Diplogasteroidea</taxon>
        <taxon>Neodiplogasteridae</taxon>
        <taxon>Pristionchus</taxon>
    </lineage>
</organism>
<feature type="transmembrane region" description="Helical" evidence="1">
    <location>
        <begin position="137"/>
        <end position="158"/>
    </location>
</feature>
<feature type="chain" id="PRO_5043383402" description="DUF2339 domain-containing protein" evidence="2">
    <location>
        <begin position="25"/>
        <end position="324"/>
    </location>
</feature>
<gene>
    <name evidence="3" type="ORF">PFISCL1PPCAC_23099</name>
</gene>
<name>A0AAV5WL92_9BILA</name>
<reference evidence="3" key="1">
    <citation type="submission" date="2023-10" db="EMBL/GenBank/DDBJ databases">
        <title>Genome assembly of Pristionchus species.</title>
        <authorList>
            <person name="Yoshida K."/>
            <person name="Sommer R.J."/>
        </authorList>
    </citation>
    <scope>NUCLEOTIDE SEQUENCE</scope>
    <source>
        <strain evidence="3">RS5133</strain>
    </source>
</reference>
<dbReference type="Pfam" id="PF05884">
    <property type="entry name" value="ZYG-11_interact"/>
    <property type="match status" value="1"/>
</dbReference>